<dbReference type="AlphaFoldDB" id="A0A1C1CZA5"/>
<dbReference type="InterPro" id="IPR011990">
    <property type="entry name" value="TPR-like_helical_dom_sf"/>
</dbReference>
<reference evidence="4" key="1">
    <citation type="submission" date="2015-07" db="EMBL/GenBank/DDBJ databases">
        <authorList>
            <person name="Teixeira M.M."/>
            <person name="Souza R.C."/>
            <person name="Almeida L.G."/>
            <person name="Vicente V.A."/>
            <person name="de Hoog S."/>
            <person name="Bocca A.L."/>
            <person name="de Almeida S.R."/>
            <person name="Vasconcelos A.T."/>
            <person name="Felipe M.S."/>
        </authorList>
    </citation>
    <scope>NUCLEOTIDE SEQUENCE [LARGE SCALE GENOMIC DNA]</scope>
    <source>
        <strain evidence="4">KSF</strain>
    </source>
</reference>
<dbReference type="PROSITE" id="PS50005">
    <property type="entry name" value="TPR"/>
    <property type="match status" value="1"/>
</dbReference>
<dbReference type="VEuPathDB" id="FungiDB:CLCR_10079"/>
<dbReference type="PANTHER" id="PTHR38788:SF3">
    <property type="entry name" value="CLR5 DOMAIN-CONTAINING PROTEIN"/>
    <property type="match status" value="1"/>
</dbReference>
<dbReference type="STRING" id="86049.A0A1C1CZA5"/>
<dbReference type="InterPro" id="IPR019734">
    <property type="entry name" value="TPR_rpt"/>
</dbReference>
<comment type="caution">
    <text evidence="3">The sequence shown here is derived from an EMBL/GenBank/DDBJ whole genome shotgun (WGS) entry which is preliminary data.</text>
</comment>
<proteinExistence type="predicted"/>
<gene>
    <name evidence="3" type="ORF">CLCR_10079</name>
</gene>
<sequence>MSSIPRPAYPPSLADWQDHRSVITRLYVEEDRNLSEVQHILCHRYHFRSSLRSYKNRLRGWGIRKHYKTTSSRIRSSAAVLFDPELTSLSSFSSESRVSHIKSEDSDAAMSCCRVLAPASIDSGGTPQHSDALPVGILTPVDDGGAMMKRQPSHTTSIPNFMLKDELSDTTNSIIMAAKAFITTAAAADLGHLPTQISSEQSVKQTRPFRRRKNYIWHQFQHGLTLLEQANVPGAFDDLQRGCAMAEAYLRRPTRQVLMSLLAVMGNRRWRRHQRAWTSVVRFMASMSSKTLGPRHPLACIMNNMGSWDMMRIAARPAMRVILDTSSRTLGPGHPEVLLLQQGLCVELMRDGAFDASEAVILEACETSAATHGPTSLARRNCLRRLGNLYVEQQRWDDAETVFETVIALDSEANNGYHGPTDETSVFTCQNLSLLNCQRGDLARSDYWAQQELDLALKVYGPEDDYYADCLNRKSARLNGEPCDRWFSWLEVS</sequence>
<evidence type="ECO:0000259" key="2">
    <source>
        <dbReference type="Pfam" id="PF14420"/>
    </source>
</evidence>
<dbReference type="OrthoDB" id="309640at2759"/>
<dbReference type="Proteomes" id="UP000094526">
    <property type="component" value="Unassembled WGS sequence"/>
</dbReference>
<dbReference type="EMBL" id="LGRB01000008">
    <property type="protein sequence ID" value="OCT53816.1"/>
    <property type="molecule type" value="Genomic_DNA"/>
</dbReference>
<dbReference type="InterPro" id="IPR025676">
    <property type="entry name" value="Clr5_dom"/>
</dbReference>
<evidence type="ECO:0000256" key="1">
    <source>
        <dbReference type="PROSITE-ProRule" id="PRU00339"/>
    </source>
</evidence>
<keyword evidence="1" id="KW-0802">TPR repeat</keyword>
<protein>
    <recommendedName>
        <fullName evidence="2">Clr5 domain-containing protein</fullName>
    </recommendedName>
</protein>
<dbReference type="SUPFAM" id="SSF48452">
    <property type="entry name" value="TPR-like"/>
    <property type="match status" value="2"/>
</dbReference>
<accession>A0A1C1CZA5</accession>
<evidence type="ECO:0000313" key="3">
    <source>
        <dbReference type="EMBL" id="OCT53816.1"/>
    </source>
</evidence>
<keyword evidence="4" id="KW-1185">Reference proteome</keyword>
<feature type="repeat" description="TPR" evidence="1">
    <location>
        <begin position="380"/>
        <end position="413"/>
    </location>
</feature>
<dbReference type="PANTHER" id="PTHR38788">
    <property type="entry name" value="CLR5 DOMAIN-CONTAINING PROTEIN"/>
    <property type="match status" value="1"/>
</dbReference>
<organism evidence="3 4">
    <name type="scientific">Cladophialophora carrionii</name>
    <dbReference type="NCBI Taxonomy" id="86049"/>
    <lineage>
        <taxon>Eukaryota</taxon>
        <taxon>Fungi</taxon>
        <taxon>Dikarya</taxon>
        <taxon>Ascomycota</taxon>
        <taxon>Pezizomycotina</taxon>
        <taxon>Eurotiomycetes</taxon>
        <taxon>Chaetothyriomycetidae</taxon>
        <taxon>Chaetothyriales</taxon>
        <taxon>Herpotrichiellaceae</taxon>
        <taxon>Cladophialophora</taxon>
    </lineage>
</organism>
<dbReference type="eggNOG" id="ENOG502R0TM">
    <property type="taxonomic scope" value="Eukaryota"/>
</dbReference>
<dbReference type="Pfam" id="PF14420">
    <property type="entry name" value="Clr5"/>
    <property type="match status" value="1"/>
</dbReference>
<dbReference type="VEuPathDB" id="FungiDB:G647_00742"/>
<feature type="domain" description="Clr5" evidence="2">
    <location>
        <begin position="14"/>
        <end position="65"/>
    </location>
</feature>
<dbReference type="Gene3D" id="1.25.40.10">
    <property type="entry name" value="Tetratricopeptide repeat domain"/>
    <property type="match status" value="1"/>
</dbReference>
<evidence type="ECO:0000313" key="4">
    <source>
        <dbReference type="Proteomes" id="UP000094526"/>
    </source>
</evidence>
<name>A0A1C1CZA5_9EURO</name>